<dbReference type="InterPro" id="IPR040610">
    <property type="entry name" value="SNRNP25_ubiquitin"/>
</dbReference>
<dbReference type="InterPro" id="IPR029071">
    <property type="entry name" value="Ubiquitin-like_domsf"/>
</dbReference>
<reference evidence="3" key="3">
    <citation type="submission" date="2015-04" db="UniProtKB">
        <authorList>
            <consortium name="EnsemblPlants"/>
        </authorList>
    </citation>
    <scope>IDENTIFICATION</scope>
    <source>
        <strain evidence="3">cv. Jemalong A17</strain>
    </source>
</reference>
<gene>
    <name evidence="2" type="ordered locus">MTR_3g106830</name>
</gene>
<accession>G7JAI3</accession>
<dbReference type="SUPFAM" id="SSF54236">
    <property type="entry name" value="Ubiquitin-like"/>
    <property type="match status" value="1"/>
</dbReference>
<dbReference type="PANTHER" id="PTHR14942">
    <property type="entry name" value="U11/U12 SMALL NUCLEAR RIBONUCLEOPROTEIN 25 KDA PROTEIN"/>
    <property type="match status" value="1"/>
</dbReference>
<name>G7JAI3_MEDTR</name>
<dbReference type="PaxDb" id="3880-AES73622"/>
<evidence type="ECO:0000313" key="3">
    <source>
        <dbReference type="EnsemblPlants" id="AES73622"/>
    </source>
</evidence>
<sequence length="281" mass="31493">MSELTSVSNESPRRSLSIQLSSMIIVDCTLPYDKLPSQNLTLTVLKLDSSSFRNLPLLADFSSNSYSVLLHFFDLEFICKILIVSEVEVAKTATVAVLKQAVEAAFRHKPEKISWPLVWGQFCLCYEGQKLVTETDYLRDYGIKDGDQLRFIRHVSNVCNFQRKPKKRTVNLKQHGRSLSQVNRCLLTENGDEDNIGLDSIVIESGNIQDCNAEENRLGVSSRLTGYLGGMFSEARMAVVRKARLEGGISKGIASSFKKVKGIVGHCRKPHRRHAWTESPG</sequence>
<accession>A0A0C3VQH4</accession>
<protein>
    <recommendedName>
        <fullName evidence="1">SNRNP25 ubiquitin-like domain-containing protein</fullName>
    </recommendedName>
</protein>
<dbReference type="EnsemblPlants" id="AES73622">
    <property type="protein sequence ID" value="AES73622"/>
    <property type="gene ID" value="MTR_3g106830"/>
</dbReference>
<keyword evidence="4" id="KW-1185">Reference proteome</keyword>
<evidence type="ECO:0000313" key="2">
    <source>
        <dbReference type="EMBL" id="AES73622.2"/>
    </source>
</evidence>
<dbReference type="InterPro" id="IPR039690">
    <property type="entry name" value="SNRNP25"/>
</dbReference>
<reference evidence="2 4" key="2">
    <citation type="journal article" date="2014" name="BMC Genomics">
        <title>An improved genome release (version Mt4.0) for the model legume Medicago truncatula.</title>
        <authorList>
            <person name="Tang H."/>
            <person name="Krishnakumar V."/>
            <person name="Bidwell S."/>
            <person name="Rosen B."/>
            <person name="Chan A."/>
            <person name="Zhou S."/>
            <person name="Gentzbittel L."/>
            <person name="Childs K.L."/>
            <person name="Yandell M."/>
            <person name="Gundlach H."/>
            <person name="Mayer K.F."/>
            <person name="Schwartz D.C."/>
            <person name="Town C.D."/>
        </authorList>
    </citation>
    <scope>GENOME REANNOTATION</scope>
    <source>
        <strain evidence="3 4">cv. Jemalong A17</strain>
    </source>
</reference>
<dbReference type="PANTHER" id="PTHR14942:SF2">
    <property type="entry name" value="UBIQUITIN-LIKE SUPERFAMILY PROTEIN"/>
    <property type="match status" value="1"/>
</dbReference>
<dbReference type="Gene3D" id="3.10.20.90">
    <property type="entry name" value="Phosphatidylinositol 3-kinase Catalytic Subunit, Chain A, domain 1"/>
    <property type="match status" value="1"/>
</dbReference>
<dbReference type="AlphaFoldDB" id="G7JAI3"/>
<proteinExistence type="predicted"/>
<dbReference type="Pfam" id="PF18036">
    <property type="entry name" value="Ubiquitin_4"/>
    <property type="match status" value="1"/>
</dbReference>
<dbReference type="Proteomes" id="UP000002051">
    <property type="component" value="Chromosome 3"/>
</dbReference>
<evidence type="ECO:0000259" key="1">
    <source>
        <dbReference type="Pfam" id="PF18036"/>
    </source>
</evidence>
<dbReference type="HOGENOM" id="CLU_055200_1_0_1"/>
<dbReference type="STRING" id="3880.G7JAI3"/>
<feature type="domain" description="SNRNP25 ubiquitin-like" evidence="1">
    <location>
        <begin position="86"/>
        <end position="155"/>
    </location>
</feature>
<evidence type="ECO:0000313" key="4">
    <source>
        <dbReference type="Proteomes" id="UP000002051"/>
    </source>
</evidence>
<reference evidence="2 4" key="1">
    <citation type="journal article" date="2011" name="Nature">
        <title>The Medicago genome provides insight into the evolution of rhizobial symbioses.</title>
        <authorList>
            <person name="Young N.D."/>
            <person name="Debelle F."/>
            <person name="Oldroyd G.E."/>
            <person name="Geurts R."/>
            <person name="Cannon S.B."/>
            <person name="Udvardi M.K."/>
            <person name="Benedito V.A."/>
            <person name="Mayer K.F."/>
            <person name="Gouzy J."/>
            <person name="Schoof H."/>
            <person name="Van de Peer Y."/>
            <person name="Proost S."/>
            <person name="Cook D.R."/>
            <person name="Meyers B.C."/>
            <person name="Spannagl M."/>
            <person name="Cheung F."/>
            <person name="De Mita S."/>
            <person name="Krishnakumar V."/>
            <person name="Gundlach H."/>
            <person name="Zhou S."/>
            <person name="Mudge J."/>
            <person name="Bharti A.K."/>
            <person name="Murray J.D."/>
            <person name="Naoumkina M.A."/>
            <person name="Rosen B."/>
            <person name="Silverstein K.A."/>
            <person name="Tang H."/>
            <person name="Rombauts S."/>
            <person name="Zhao P.X."/>
            <person name="Zhou P."/>
            <person name="Barbe V."/>
            <person name="Bardou P."/>
            <person name="Bechner M."/>
            <person name="Bellec A."/>
            <person name="Berger A."/>
            <person name="Berges H."/>
            <person name="Bidwell S."/>
            <person name="Bisseling T."/>
            <person name="Choisne N."/>
            <person name="Couloux A."/>
            <person name="Denny R."/>
            <person name="Deshpande S."/>
            <person name="Dai X."/>
            <person name="Doyle J.J."/>
            <person name="Dudez A.M."/>
            <person name="Farmer A.D."/>
            <person name="Fouteau S."/>
            <person name="Franken C."/>
            <person name="Gibelin C."/>
            <person name="Gish J."/>
            <person name="Goldstein S."/>
            <person name="Gonzalez A.J."/>
            <person name="Green P.J."/>
            <person name="Hallab A."/>
            <person name="Hartog M."/>
            <person name="Hua A."/>
            <person name="Humphray S.J."/>
            <person name="Jeong D.H."/>
            <person name="Jing Y."/>
            <person name="Jocker A."/>
            <person name="Kenton S.M."/>
            <person name="Kim D.J."/>
            <person name="Klee K."/>
            <person name="Lai H."/>
            <person name="Lang C."/>
            <person name="Lin S."/>
            <person name="Macmil S.L."/>
            <person name="Magdelenat G."/>
            <person name="Matthews L."/>
            <person name="McCorrison J."/>
            <person name="Monaghan E.L."/>
            <person name="Mun J.H."/>
            <person name="Najar F.Z."/>
            <person name="Nicholson C."/>
            <person name="Noirot C."/>
            <person name="O'Bleness M."/>
            <person name="Paule C.R."/>
            <person name="Poulain J."/>
            <person name="Prion F."/>
            <person name="Qin B."/>
            <person name="Qu C."/>
            <person name="Retzel E.F."/>
            <person name="Riddle C."/>
            <person name="Sallet E."/>
            <person name="Samain S."/>
            <person name="Samson N."/>
            <person name="Sanders I."/>
            <person name="Saurat O."/>
            <person name="Scarpelli C."/>
            <person name="Schiex T."/>
            <person name="Segurens B."/>
            <person name="Severin A.J."/>
            <person name="Sherrier D.J."/>
            <person name="Shi R."/>
            <person name="Sims S."/>
            <person name="Singer S.R."/>
            <person name="Sinharoy S."/>
            <person name="Sterck L."/>
            <person name="Viollet A."/>
            <person name="Wang B.B."/>
            <person name="Wang K."/>
            <person name="Wang M."/>
            <person name="Wang X."/>
            <person name="Warfsmann J."/>
            <person name="Weissenbach J."/>
            <person name="White D.D."/>
            <person name="White J.D."/>
            <person name="Wiley G.B."/>
            <person name="Wincker P."/>
            <person name="Xing Y."/>
            <person name="Yang L."/>
            <person name="Yao Z."/>
            <person name="Ying F."/>
            <person name="Zhai J."/>
            <person name="Zhou L."/>
            <person name="Zuber A."/>
            <person name="Denarie J."/>
            <person name="Dixon R.A."/>
            <person name="May G.D."/>
            <person name="Schwartz D.C."/>
            <person name="Rogers J."/>
            <person name="Quetier F."/>
            <person name="Town C.D."/>
            <person name="Roe B.A."/>
        </authorList>
    </citation>
    <scope>NUCLEOTIDE SEQUENCE [LARGE SCALE GENOMIC DNA]</scope>
    <source>
        <strain evidence="2">A17</strain>
        <strain evidence="3 4">cv. Jemalong A17</strain>
    </source>
</reference>
<organism evidence="2 4">
    <name type="scientific">Medicago truncatula</name>
    <name type="common">Barrel medic</name>
    <name type="synonym">Medicago tribuloides</name>
    <dbReference type="NCBI Taxonomy" id="3880"/>
    <lineage>
        <taxon>Eukaryota</taxon>
        <taxon>Viridiplantae</taxon>
        <taxon>Streptophyta</taxon>
        <taxon>Embryophyta</taxon>
        <taxon>Tracheophyta</taxon>
        <taxon>Spermatophyta</taxon>
        <taxon>Magnoliopsida</taxon>
        <taxon>eudicotyledons</taxon>
        <taxon>Gunneridae</taxon>
        <taxon>Pentapetalae</taxon>
        <taxon>rosids</taxon>
        <taxon>fabids</taxon>
        <taxon>Fabales</taxon>
        <taxon>Fabaceae</taxon>
        <taxon>Papilionoideae</taxon>
        <taxon>50 kb inversion clade</taxon>
        <taxon>NPAAA clade</taxon>
        <taxon>Hologalegina</taxon>
        <taxon>IRL clade</taxon>
        <taxon>Trifolieae</taxon>
        <taxon>Medicago</taxon>
    </lineage>
</organism>
<dbReference type="EMBL" id="CM001219">
    <property type="protein sequence ID" value="AES73622.2"/>
    <property type="molecule type" value="Genomic_DNA"/>
</dbReference>
<dbReference type="GO" id="GO:0000398">
    <property type="term" value="P:mRNA splicing, via spliceosome"/>
    <property type="evidence" value="ECO:0007669"/>
    <property type="project" value="InterPro"/>
</dbReference>
<dbReference type="CDD" id="cd17058">
    <property type="entry name" value="Ubl_SNRNP25"/>
    <property type="match status" value="1"/>
</dbReference>